<evidence type="ECO:0000256" key="1">
    <source>
        <dbReference type="ARBA" id="ARBA00004191"/>
    </source>
</evidence>
<evidence type="ECO:0000256" key="8">
    <source>
        <dbReference type="SAM" id="Phobius"/>
    </source>
</evidence>
<reference evidence="11 12" key="1">
    <citation type="journal article" date="2013" name="PLoS ONE">
        <title>Genomic Analysis by Deep Sequencing of the Probiotic Lactobacillus brevis KB290 Harboring Nine Plasmids Reveals Genomic Stability.</title>
        <authorList>
            <person name="Fukao M."/>
            <person name="Oshima K."/>
            <person name="Morita H."/>
            <person name="Toh H."/>
            <person name="Suda W."/>
            <person name="Kim S.W."/>
            <person name="Suzuki S."/>
            <person name="Yakabe T."/>
            <person name="Hattori M."/>
            <person name="Yajima N."/>
        </authorList>
    </citation>
    <scope>NUCLEOTIDE SEQUENCE [LARGE SCALE GENOMIC DNA]</scope>
    <source>
        <strain evidence="11 12">KB290</strain>
    </source>
</reference>
<keyword evidence="8" id="KW-1133">Transmembrane helix</keyword>
<dbReference type="InterPro" id="IPR041033">
    <property type="entry name" value="SpaA_PFL_dom_1"/>
</dbReference>
<dbReference type="GO" id="GO:0005518">
    <property type="term" value="F:collagen binding"/>
    <property type="evidence" value="ECO:0007669"/>
    <property type="project" value="InterPro"/>
</dbReference>
<dbReference type="PATRIC" id="fig|1001583.3.peg.877"/>
<evidence type="ECO:0000259" key="9">
    <source>
        <dbReference type="Pfam" id="PF05737"/>
    </source>
</evidence>
<keyword evidence="8" id="KW-0812">Transmembrane</keyword>
<evidence type="ECO:0000256" key="5">
    <source>
        <dbReference type="ARBA" id="ARBA00022729"/>
    </source>
</evidence>
<proteinExistence type="inferred from homology"/>
<protein>
    <submittedName>
        <fullName evidence="11">Cell Surface protein</fullName>
    </submittedName>
</protein>
<dbReference type="AlphaFoldDB" id="M5ACM3"/>
<keyword evidence="8" id="KW-0472">Membrane</keyword>
<dbReference type="PANTHER" id="PTHR36108">
    <property type="entry name" value="COLOSSIN-B-RELATED"/>
    <property type="match status" value="1"/>
</dbReference>
<dbReference type="Gene3D" id="2.60.40.740">
    <property type="match status" value="1"/>
</dbReference>
<comment type="similarity">
    <text evidence="2">Belongs to the serine-aspartate repeat-containing protein (SDr) family.</text>
</comment>
<comment type="subcellular location">
    <subcellularLocation>
        <location evidence="1">Secreted</location>
        <location evidence="1">Cell wall</location>
    </subcellularLocation>
</comment>
<evidence type="ECO:0000256" key="6">
    <source>
        <dbReference type="ARBA" id="ARBA00023088"/>
    </source>
</evidence>
<dbReference type="Gene3D" id="2.60.40.1280">
    <property type="match status" value="1"/>
</dbReference>
<feature type="region of interest" description="Disordered" evidence="7">
    <location>
        <begin position="435"/>
        <end position="615"/>
    </location>
</feature>
<feature type="transmembrane region" description="Helical" evidence="8">
    <location>
        <begin position="642"/>
        <end position="661"/>
    </location>
</feature>
<dbReference type="Pfam" id="PF05737">
    <property type="entry name" value="Collagen_bind"/>
    <property type="match status" value="1"/>
</dbReference>
<evidence type="ECO:0000256" key="7">
    <source>
        <dbReference type="SAM" id="MobiDB-lite"/>
    </source>
</evidence>
<dbReference type="InterPro" id="IPR013783">
    <property type="entry name" value="Ig-like_fold"/>
</dbReference>
<dbReference type="SUPFAM" id="SSF49401">
    <property type="entry name" value="Bacterial adhesins"/>
    <property type="match status" value="2"/>
</dbReference>
<dbReference type="InterPro" id="IPR011252">
    <property type="entry name" value="Fibrogen-bd_dom1"/>
</dbReference>
<evidence type="ECO:0000313" key="12">
    <source>
        <dbReference type="Proteomes" id="UP000012042"/>
    </source>
</evidence>
<evidence type="ECO:0000256" key="2">
    <source>
        <dbReference type="ARBA" id="ARBA00007257"/>
    </source>
</evidence>
<accession>M5ACM3</accession>
<feature type="compositionally biased region" description="Low complexity" evidence="7">
    <location>
        <begin position="590"/>
        <end position="610"/>
    </location>
</feature>
<organism evidence="11 12">
    <name type="scientific">Levilactobacillus brevis KB290</name>
    <dbReference type="NCBI Taxonomy" id="1001583"/>
    <lineage>
        <taxon>Bacteria</taxon>
        <taxon>Bacillati</taxon>
        <taxon>Bacillota</taxon>
        <taxon>Bacilli</taxon>
        <taxon>Lactobacillales</taxon>
        <taxon>Lactobacillaceae</taxon>
        <taxon>Levilactobacillus</taxon>
    </lineage>
</organism>
<keyword evidence="4" id="KW-0964">Secreted</keyword>
<dbReference type="InterPro" id="IPR008966">
    <property type="entry name" value="Adhesion_dom_sf"/>
</dbReference>
<feature type="transmembrane region" description="Helical" evidence="8">
    <location>
        <begin position="29"/>
        <end position="49"/>
    </location>
</feature>
<dbReference type="GO" id="GO:0007155">
    <property type="term" value="P:cell adhesion"/>
    <property type="evidence" value="ECO:0007669"/>
    <property type="project" value="InterPro"/>
</dbReference>
<dbReference type="HOGENOM" id="CLU_026776_0_0_9"/>
<dbReference type="PANTHER" id="PTHR36108:SF13">
    <property type="entry name" value="COLOSSIN-B-RELATED"/>
    <property type="match status" value="1"/>
</dbReference>
<dbReference type="PRINTS" id="PR01217">
    <property type="entry name" value="PRICHEXTENSN"/>
</dbReference>
<name>M5ACM3_LEVBR</name>
<dbReference type="SUPFAM" id="SSF49478">
    <property type="entry name" value="Cna protein B-type domain"/>
    <property type="match status" value="1"/>
</dbReference>
<feature type="compositionally biased region" description="Low complexity" evidence="7">
    <location>
        <begin position="539"/>
        <end position="552"/>
    </location>
</feature>
<feature type="domain" description="SpaA-like prealbumin fold" evidence="10">
    <location>
        <begin position="352"/>
        <end position="437"/>
    </location>
</feature>
<keyword evidence="6" id="KW-0572">Peptidoglycan-anchor</keyword>
<evidence type="ECO:0000313" key="11">
    <source>
        <dbReference type="EMBL" id="BAN06524.1"/>
    </source>
</evidence>
<sequence>MKLASLGHELAKINHSNGLFTDSPSFSRIVWAALGSKLSVLFFGGGVNMRRKTRTVLWSLLVALTFLLAGGFLTQSISAQADTVPIIGLTGSDAKVTDFDGNPIAGGQVTNGQSYKVSYTWGIRDGIPVRSGDTAVVSLPSGMYAANDMVISIVDDAGREVGIFTIKAGETSGIITFSDLLGTIATNRAGTLTFAVRAGESSGNNAQSNKIAKQGIILESDAQGRPTKLRWTIYAAQAGKDANDVVLTDTMGPGQTYVEGSATAERGQLMPTGVFVGSSNVTPSVAVSGSQLTITVPGVTNATRVTYDTTPTNFDQNGWENSVSFNGQKSDSNIAWGGGATGGGTQPNTATGSVVLTKTDPEGKVLAGAIYTLKKADGTVVASGLKTDEQGKITYEKLEPGAYEFIETAAPSGYQVSEKPVTFTIVANQTAAVSVTAQDDPLKENPGTTTPTEPENPTNPTEPGNPGTTTPTEPTEPGTPTNPTEPSNPGTTPPTKPENPGTTVPPTKPGVTPPTKPGVTPPAKPTKPIKPTVPPTMPKHPTTPGTPITTKPGHPKTPSTPVATVKPKVAPSSRVTPKHVVTATTNGSVSTGTGAPTGTMSTGMTPSSTGTEHRMGHSNGAVYASGHSLPQTGEQRTTSQDLQVVGGVLLILVGIGGYGWYELKRRD</sequence>
<keyword evidence="3" id="KW-0134">Cell wall</keyword>
<dbReference type="Gene3D" id="2.60.40.10">
    <property type="entry name" value="Immunoglobulins"/>
    <property type="match status" value="1"/>
</dbReference>
<feature type="compositionally biased region" description="Low complexity" evidence="7">
    <location>
        <begin position="444"/>
        <end position="490"/>
    </location>
</feature>
<keyword evidence="5" id="KW-0732">Signal</keyword>
<dbReference type="Proteomes" id="UP000012042">
    <property type="component" value="Chromosome"/>
</dbReference>
<evidence type="ECO:0000256" key="3">
    <source>
        <dbReference type="ARBA" id="ARBA00022512"/>
    </source>
</evidence>
<gene>
    <name evidence="11" type="ORF">LVISKB_0889</name>
</gene>
<evidence type="ECO:0000256" key="4">
    <source>
        <dbReference type="ARBA" id="ARBA00022525"/>
    </source>
</evidence>
<feature type="transmembrane region" description="Helical" evidence="8">
    <location>
        <begin position="56"/>
        <end position="73"/>
    </location>
</feature>
<dbReference type="EMBL" id="AP012167">
    <property type="protein sequence ID" value="BAN06524.1"/>
    <property type="molecule type" value="Genomic_DNA"/>
</dbReference>
<evidence type="ECO:0000259" key="10">
    <source>
        <dbReference type="Pfam" id="PF17802"/>
    </source>
</evidence>
<dbReference type="InterPro" id="IPR008456">
    <property type="entry name" value="Collagen-bd_dom"/>
</dbReference>
<dbReference type="Pfam" id="PF17802">
    <property type="entry name" value="SpaA"/>
    <property type="match status" value="1"/>
</dbReference>
<dbReference type="KEGG" id="lbk:LVISKB_0889"/>
<feature type="domain" description="Collagen binding" evidence="9">
    <location>
        <begin position="210"/>
        <end position="332"/>
    </location>
</feature>
<feature type="compositionally biased region" description="Pro residues" evidence="7">
    <location>
        <begin position="506"/>
        <end position="525"/>
    </location>
</feature>